<dbReference type="AlphaFoldDB" id="X1BFY1"/>
<name>X1BFY1_9ZZZZ</name>
<accession>X1BFY1</accession>
<dbReference type="EMBL" id="BART01006868">
    <property type="protein sequence ID" value="GAG70931.1"/>
    <property type="molecule type" value="Genomic_DNA"/>
</dbReference>
<proteinExistence type="predicted"/>
<gene>
    <name evidence="1" type="ORF">S01H4_15671</name>
    <name evidence="2" type="ORF">S03H2_41946</name>
</gene>
<dbReference type="EMBL" id="BARU01026083">
    <property type="protein sequence ID" value="GAH73924.1"/>
    <property type="molecule type" value="Genomic_DNA"/>
</dbReference>
<protein>
    <submittedName>
        <fullName evidence="1">Uncharacterized protein</fullName>
    </submittedName>
</protein>
<reference evidence="1" key="1">
    <citation type="journal article" date="2014" name="Front. Microbiol.">
        <title>High frequency of phylogenetically diverse reductive dehalogenase-homologous genes in deep subseafloor sedimentary metagenomes.</title>
        <authorList>
            <person name="Kawai M."/>
            <person name="Futagami T."/>
            <person name="Toyoda A."/>
            <person name="Takaki Y."/>
            <person name="Nishi S."/>
            <person name="Hori S."/>
            <person name="Arai W."/>
            <person name="Tsubouchi T."/>
            <person name="Morono Y."/>
            <person name="Uchiyama I."/>
            <person name="Ito T."/>
            <person name="Fujiyama A."/>
            <person name="Inagaki F."/>
            <person name="Takami H."/>
        </authorList>
    </citation>
    <scope>NUCLEOTIDE SEQUENCE</scope>
    <source>
        <strain evidence="1">Expedition CK06-06</strain>
    </source>
</reference>
<evidence type="ECO:0000313" key="2">
    <source>
        <dbReference type="EMBL" id="GAH73924.1"/>
    </source>
</evidence>
<comment type="caution">
    <text evidence="1">The sequence shown here is derived from an EMBL/GenBank/DDBJ whole genome shotgun (WGS) entry which is preliminary data.</text>
</comment>
<evidence type="ECO:0000313" key="1">
    <source>
        <dbReference type="EMBL" id="GAG70931.1"/>
    </source>
</evidence>
<sequence>MASLISAAVGALLEFDEVDVRMLDANTVEYKILTTGMMPEVVELKTMIWSYLSPPVKSLEITNIEVVERGFIANRYLVTVRGDVKGLPMARGKGPIRRWRRRIGRLIPEEPEG</sequence>
<organism evidence="1">
    <name type="scientific">marine sediment metagenome</name>
    <dbReference type="NCBI Taxonomy" id="412755"/>
    <lineage>
        <taxon>unclassified sequences</taxon>
        <taxon>metagenomes</taxon>
        <taxon>ecological metagenomes</taxon>
    </lineage>
</organism>